<dbReference type="PANTHER" id="PTHR31170">
    <property type="entry name" value="BNAC04G53230D PROTEIN"/>
    <property type="match status" value="1"/>
</dbReference>
<organism evidence="2 3">
    <name type="scientific">Senna tora</name>
    <dbReference type="NCBI Taxonomy" id="362788"/>
    <lineage>
        <taxon>Eukaryota</taxon>
        <taxon>Viridiplantae</taxon>
        <taxon>Streptophyta</taxon>
        <taxon>Embryophyta</taxon>
        <taxon>Tracheophyta</taxon>
        <taxon>Spermatophyta</taxon>
        <taxon>Magnoliopsida</taxon>
        <taxon>eudicotyledons</taxon>
        <taxon>Gunneridae</taxon>
        <taxon>Pentapetalae</taxon>
        <taxon>rosids</taxon>
        <taxon>fabids</taxon>
        <taxon>Fabales</taxon>
        <taxon>Fabaceae</taxon>
        <taxon>Caesalpinioideae</taxon>
        <taxon>Cassia clade</taxon>
        <taxon>Senna</taxon>
    </lineage>
</organism>
<dbReference type="InterPro" id="IPR004158">
    <property type="entry name" value="DUF247_pln"/>
</dbReference>
<gene>
    <name evidence="2" type="ORF">G2W53_031205</name>
</gene>
<sequence length="431" mass="50748">MNHHDFVNEITAMLRRAEPPITADCCIYRVPYDIRRLNEDVFTPKVVSIGPFHHHALPRLHNMEKYKLVYLKRFSERDGVNLDTLITSVEEAEPSVRRCYSETIDLSMEQLVKVILVDSCFLFELFWRSFYDEWTDDDNVHLKPWLTTTMRLDLLLLENQLPFFVLERLYNLAFASSMSNNSKHPSFLELTFDYFVYYNRLDLNPRDVSNSICHFTDLIRTFHLQPSNRRPRKFYMPPFEELPERQDSLLKHLHSASELLEAGLKFKVSSKKCLLDLQFEKGVLEMPCFEVYNRTEIFVRNVMALEQCHYPSGTYVTDYIFLLDFLINTHKDVDVLVQKGILVNWLGDSDAVATMVNGLCTNLTQTNMNSNYRRLCDDLNAFYNDRWHRRKATLRHDYFRTPWMTASSIAAILLLFLTLVQTICSIISLLK</sequence>
<feature type="transmembrane region" description="Helical" evidence="1">
    <location>
        <begin position="409"/>
        <end position="430"/>
    </location>
</feature>
<reference evidence="2" key="1">
    <citation type="submission" date="2020-09" db="EMBL/GenBank/DDBJ databases">
        <title>Genome-Enabled Discovery of Anthraquinone Biosynthesis in Senna tora.</title>
        <authorList>
            <person name="Kang S.-H."/>
            <person name="Pandey R.P."/>
            <person name="Lee C.-M."/>
            <person name="Sim J.-S."/>
            <person name="Jeong J.-T."/>
            <person name="Choi B.-S."/>
            <person name="Jung M."/>
            <person name="Ginzburg D."/>
            <person name="Zhao K."/>
            <person name="Won S.Y."/>
            <person name="Oh T.-J."/>
            <person name="Yu Y."/>
            <person name="Kim N.-H."/>
            <person name="Lee O.R."/>
            <person name="Lee T.-H."/>
            <person name="Bashyal P."/>
            <person name="Kim T.-S."/>
            <person name="Lee W.-H."/>
            <person name="Kawkins C."/>
            <person name="Kim C.-K."/>
            <person name="Kim J.S."/>
            <person name="Ahn B.O."/>
            <person name="Rhee S.Y."/>
            <person name="Sohng J.K."/>
        </authorList>
    </citation>
    <scope>NUCLEOTIDE SEQUENCE</scope>
    <source>
        <tissue evidence="2">Leaf</tissue>
    </source>
</reference>
<dbReference type="OrthoDB" id="672127at2759"/>
<name>A0A834WFB2_9FABA</name>
<keyword evidence="1" id="KW-0472">Membrane</keyword>
<dbReference type="Proteomes" id="UP000634136">
    <property type="component" value="Unassembled WGS sequence"/>
</dbReference>
<dbReference type="PANTHER" id="PTHR31170:SF23">
    <property type="match status" value="1"/>
</dbReference>
<keyword evidence="3" id="KW-1185">Reference proteome</keyword>
<keyword evidence="1" id="KW-0812">Transmembrane</keyword>
<evidence type="ECO:0000256" key="1">
    <source>
        <dbReference type="SAM" id="Phobius"/>
    </source>
</evidence>
<dbReference type="AlphaFoldDB" id="A0A834WFB2"/>
<dbReference type="EMBL" id="JAAIUW010000009">
    <property type="protein sequence ID" value="KAF7817236.1"/>
    <property type="molecule type" value="Genomic_DNA"/>
</dbReference>
<accession>A0A834WFB2</accession>
<evidence type="ECO:0000313" key="2">
    <source>
        <dbReference type="EMBL" id="KAF7817236.1"/>
    </source>
</evidence>
<protein>
    <submittedName>
        <fullName evidence="2">UPF0481 protein</fullName>
    </submittedName>
</protein>
<comment type="caution">
    <text evidence="2">The sequence shown here is derived from an EMBL/GenBank/DDBJ whole genome shotgun (WGS) entry which is preliminary data.</text>
</comment>
<dbReference type="Pfam" id="PF03140">
    <property type="entry name" value="DUF247"/>
    <property type="match status" value="1"/>
</dbReference>
<keyword evidence="1" id="KW-1133">Transmembrane helix</keyword>
<evidence type="ECO:0000313" key="3">
    <source>
        <dbReference type="Proteomes" id="UP000634136"/>
    </source>
</evidence>
<proteinExistence type="predicted"/>